<feature type="domain" description="BioF2-like acetyltransferase" evidence="1">
    <location>
        <begin position="145"/>
        <end position="238"/>
    </location>
</feature>
<proteinExistence type="predicted"/>
<accession>A0A7H0VGG3</accession>
<keyword evidence="2" id="KW-0808">Transferase</keyword>
<dbReference type="InterPro" id="IPR038740">
    <property type="entry name" value="BioF2-like_GNAT_dom"/>
</dbReference>
<name>A0A7H0VGG3_9FLAO</name>
<dbReference type="KEGG" id="chyd:H4K34_02910"/>
<dbReference type="Pfam" id="PF13480">
    <property type="entry name" value="Acetyltransf_6"/>
    <property type="match status" value="1"/>
</dbReference>
<evidence type="ECO:0000313" key="3">
    <source>
        <dbReference type="Proteomes" id="UP000516305"/>
    </source>
</evidence>
<keyword evidence="3" id="KW-1185">Reference proteome</keyword>
<dbReference type="EMBL" id="CP060139">
    <property type="protein sequence ID" value="QNR24811.1"/>
    <property type="molecule type" value="Genomic_DNA"/>
</dbReference>
<protein>
    <submittedName>
        <fullName evidence="2">GNAT family N-acetyltransferase</fullName>
    </submittedName>
</protein>
<dbReference type="Gene3D" id="3.40.630.30">
    <property type="match status" value="1"/>
</dbReference>
<evidence type="ECO:0000313" key="2">
    <source>
        <dbReference type="EMBL" id="QNR24811.1"/>
    </source>
</evidence>
<gene>
    <name evidence="2" type="ORF">H4K34_02910</name>
</gene>
<evidence type="ECO:0000259" key="1">
    <source>
        <dbReference type="Pfam" id="PF13480"/>
    </source>
</evidence>
<dbReference type="RefSeq" id="WP_210759338.1">
    <property type="nucleotide sequence ID" value="NZ_CP060139.1"/>
</dbReference>
<dbReference type="GO" id="GO:0016740">
    <property type="term" value="F:transferase activity"/>
    <property type="evidence" value="ECO:0007669"/>
    <property type="project" value="UniProtKB-KW"/>
</dbReference>
<sequence length="306" mass="36229">MIQLRSQSYLDLKKYDSCVQRDASSLPYAHSWYLNSVCEQWECLVLDDYDAVWPLPYRRKWGQKYYYRPYGIQQLGIYSKKELSDEVIASFLAELSRQVRFADIYLNEGQKLEINSKTSWQFQAQPNLLLEMGRSYEKIYQGFNTNLRRKLKKSSKENFELFENDGPDVLLKLFRENQGEELKLPEAFYRDFKKLLFQLMHKGLAQIYTLYGGPNQLVAGAFFLQYRERSIFLFSATSDYGKNSNAMAHLINEYIIFHSEKFKILDFEGSKQAGLARFYASFGAQEVQYPRLYLNRLPWPLSSFRR</sequence>
<dbReference type="InterPro" id="IPR016181">
    <property type="entry name" value="Acyl_CoA_acyltransferase"/>
</dbReference>
<organism evidence="2 3">
    <name type="scientific">Croceimicrobium hydrocarbonivorans</name>
    <dbReference type="NCBI Taxonomy" id="2761580"/>
    <lineage>
        <taxon>Bacteria</taxon>
        <taxon>Pseudomonadati</taxon>
        <taxon>Bacteroidota</taxon>
        <taxon>Flavobacteriia</taxon>
        <taxon>Flavobacteriales</taxon>
        <taxon>Owenweeksiaceae</taxon>
        <taxon>Croceimicrobium</taxon>
    </lineage>
</organism>
<reference evidence="2 3" key="1">
    <citation type="submission" date="2020-08" db="EMBL/GenBank/DDBJ databases">
        <title>Croceimicrobium hydrocarbonivorans gen. nov., sp. nov., a novel marine bacterium isolated from a bacterial consortium that degrades polyethylene terephthalate.</title>
        <authorList>
            <person name="Liu R."/>
        </authorList>
    </citation>
    <scope>NUCLEOTIDE SEQUENCE [LARGE SCALE GENOMIC DNA]</scope>
    <source>
        <strain evidence="2 3">A20-9</strain>
    </source>
</reference>
<dbReference type="AlphaFoldDB" id="A0A7H0VGG3"/>
<dbReference type="SUPFAM" id="SSF55729">
    <property type="entry name" value="Acyl-CoA N-acyltransferases (Nat)"/>
    <property type="match status" value="1"/>
</dbReference>
<dbReference type="Proteomes" id="UP000516305">
    <property type="component" value="Chromosome"/>
</dbReference>